<comment type="cofactor">
    <cofactor evidence="1">
        <name>Mn(2+)</name>
        <dbReference type="ChEBI" id="CHEBI:29035"/>
    </cofactor>
</comment>
<reference evidence="10 11" key="1">
    <citation type="submission" date="2016-06" db="EMBL/GenBank/DDBJ databases">
        <authorList>
            <person name="Haines A.N."/>
            <person name="Council K.R."/>
        </authorList>
    </citation>
    <scope>NUCLEOTIDE SEQUENCE [LARGE SCALE GENOMIC DNA]</scope>
    <source>
        <strain evidence="10 11">SP158-29</strain>
    </source>
</reference>
<dbReference type="SUPFAM" id="SSF53223">
    <property type="entry name" value="Aminoacid dehydrogenase-like, N-terminal domain"/>
    <property type="match status" value="1"/>
</dbReference>
<dbReference type="PANTHER" id="PTHR43237">
    <property type="entry name" value="NADP-DEPENDENT MALIC ENZYME"/>
    <property type="match status" value="1"/>
</dbReference>
<evidence type="ECO:0000256" key="1">
    <source>
        <dbReference type="ARBA" id="ARBA00001936"/>
    </source>
</evidence>
<feature type="active site" description="Proton donor" evidence="5">
    <location>
        <position position="38"/>
    </location>
</feature>
<dbReference type="PIRSF" id="PIRSF000106">
    <property type="entry name" value="ME"/>
    <property type="match status" value="1"/>
</dbReference>
<dbReference type="InterPro" id="IPR045213">
    <property type="entry name" value="Malic_NAD-bd_bact_type"/>
</dbReference>
<evidence type="ECO:0000256" key="2">
    <source>
        <dbReference type="ARBA" id="ARBA00008785"/>
    </source>
</evidence>
<proteinExistence type="inferred from homology"/>
<feature type="active site" description="Proton acceptor" evidence="5">
    <location>
        <position position="93"/>
    </location>
</feature>
<dbReference type="Pfam" id="PF03949">
    <property type="entry name" value="Malic_M"/>
    <property type="match status" value="1"/>
</dbReference>
<dbReference type="InterPro" id="IPR012301">
    <property type="entry name" value="Malic_N_dom"/>
</dbReference>
<dbReference type="PROSITE" id="PS00331">
    <property type="entry name" value="MALIC_ENZYMES"/>
    <property type="match status" value="1"/>
</dbReference>
<dbReference type="InterPro" id="IPR036291">
    <property type="entry name" value="NAD(P)-bd_dom_sf"/>
</dbReference>
<keyword evidence="3 7" id="KW-0479">Metal-binding</keyword>
<dbReference type="InterPro" id="IPR001891">
    <property type="entry name" value="Malic_OxRdtase"/>
</dbReference>
<feature type="binding site" evidence="7">
    <location>
        <position position="135"/>
    </location>
    <ligand>
        <name>a divalent metal cation</name>
        <dbReference type="ChEBI" id="CHEBI:60240"/>
    </ligand>
</feature>
<accession>A0A854WP60</accession>
<protein>
    <submittedName>
        <fullName evidence="10">NAD-dependent malic enzyme</fullName>
    </submittedName>
</protein>
<evidence type="ECO:0000259" key="9">
    <source>
        <dbReference type="SMART" id="SM01274"/>
    </source>
</evidence>
<dbReference type="InterPro" id="IPR046346">
    <property type="entry name" value="Aminoacid_DH-like_N_sf"/>
</dbReference>
<evidence type="ECO:0000256" key="5">
    <source>
        <dbReference type="PIRSR" id="PIRSR000106-1"/>
    </source>
</evidence>
<keyword evidence="4" id="KW-0560">Oxidoreductase</keyword>
<dbReference type="InterPro" id="IPR037062">
    <property type="entry name" value="Malic_N_dom_sf"/>
</dbReference>
<evidence type="ECO:0000256" key="7">
    <source>
        <dbReference type="PIRSR" id="PIRSR000106-3"/>
    </source>
</evidence>
<dbReference type="GO" id="GO:0051287">
    <property type="term" value="F:NAD binding"/>
    <property type="evidence" value="ECO:0007669"/>
    <property type="project" value="InterPro"/>
</dbReference>
<evidence type="ECO:0000313" key="10">
    <source>
        <dbReference type="EMBL" id="PCH12276.1"/>
    </source>
</evidence>
<dbReference type="InterPro" id="IPR015884">
    <property type="entry name" value="Malic_enzyme_CS"/>
</dbReference>
<dbReference type="InterPro" id="IPR051674">
    <property type="entry name" value="Malate_Decarboxylase"/>
</dbReference>
<name>A0A854WP60_9STRE</name>
<dbReference type="RefSeq" id="WP_096633514.1">
    <property type="nucleotide sequence ID" value="NZ_CBCPIC010000007.1"/>
</dbReference>
<dbReference type="SMART" id="SM01274">
    <property type="entry name" value="malic"/>
    <property type="match status" value="1"/>
</dbReference>
<dbReference type="Pfam" id="PF00390">
    <property type="entry name" value="malic"/>
    <property type="match status" value="1"/>
</dbReference>
<comment type="caution">
    <text evidence="10">The sequence shown here is derived from an EMBL/GenBank/DDBJ whole genome shotgun (WGS) entry which is preliminary data.</text>
</comment>
<evidence type="ECO:0000259" key="8">
    <source>
        <dbReference type="SMART" id="SM00919"/>
    </source>
</evidence>
<comment type="cofactor">
    <cofactor evidence="7">
        <name>Mg(2+)</name>
        <dbReference type="ChEBI" id="CHEBI:18420"/>
    </cofactor>
    <cofactor evidence="7">
        <name>Mn(2+)</name>
        <dbReference type="ChEBI" id="CHEBI:29035"/>
    </cofactor>
    <text evidence="7">Divalent metal cations. Prefers magnesium or manganese.</text>
</comment>
<feature type="binding site" evidence="6">
    <location>
        <position position="318"/>
    </location>
    <ligand>
        <name>(S)-malate</name>
        <dbReference type="ChEBI" id="CHEBI:15589"/>
    </ligand>
</feature>
<dbReference type="SUPFAM" id="SSF51735">
    <property type="entry name" value="NAD(P)-binding Rossmann-fold domains"/>
    <property type="match status" value="1"/>
</dbReference>
<dbReference type="Gene3D" id="3.40.50.720">
    <property type="entry name" value="NAD(P)-binding Rossmann-like Domain"/>
    <property type="match status" value="1"/>
</dbReference>
<sequence length="386" mass="40966">MSKDLGQLALQQAKEFGGKLEVKSKLEVKNKEDLSIAYTPGVATVSSEIAKDSKLGYELTTKKNTVAVISDGTAVLGLGDIGPIAAMPVMEGKAVLFKEFAGVDAIPIVLDTKDTEEIISIVKAISPTFGGINLEDISAPRCFEIEKRLIEECDIPVFHDDQHGTAIVVLAAVFNSLKLINKSIQDVKIVVNGGGSAGLSITRKLLAAGAKSISVVDKFGIINEKEGEKLAPHHLKISKLTNREFVSGTLENALENADIFIGVSAPGVLKPEWISKMAPKPVIFAMANPVPEIYPDEAIDAGAYIVGTGRSDFPNQINNVLAFPGIFRGALDARAKQITIEMQIAAAKGIASLVPENELSPTNIMPGAFQKGVAEIVAKSVRDAVK</sequence>
<dbReference type="SMART" id="SM00919">
    <property type="entry name" value="Malic_M"/>
    <property type="match status" value="1"/>
</dbReference>
<dbReference type="InterPro" id="IPR012302">
    <property type="entry name" value="Malic_NAD-bd"/>
</dbReference>
<dbReference type="EMBL" id="NSGR01000008">
    <property type="protein sequence ID" value="PCH12276.1"/>
    <property type="molecule type" value="Genomic_DNA"/>
</dbReference>
<evidence type="ECO:0000313" key="11">
    <source>
        <dbReference type="Proteomes" id="UP000217465"/>
    </source>
</evidence>
<dbReference type="GO" id="GO:0004470">
    <property type="term" value="F:malic enzyme activity"/>
    <property type="evidence" value="ECO:0007669"/>
    <property type="project" value="InterPro"/>
</dbReference>
<organism evidence="10 11">
    <name type="scientific">Streptococcus parauberis</name>
    <dbReference type="NCBI Taxonomy" id="1348"/>
    <lineage>
        <taxon>Bacteria</taxon>
        <taxon>Bacillati</taxon>
        <taxon>Bacillota</taxon>
        <taxon>Bacilli</taxon>
        <taxon>Lactobacillales</taxon>
        <taxon>Streptococcaceae</taxon>
        <taxon>Streptococcus</taxon>
    </lineage>
</organism>
<evidence type="ECO:0000256" key="3">
    <source>
        <dbReference type="ARBA" id="ARBA00022723"/>
    </source>
</evidence>
<dbReference type="GO" id="GO:0046872">
    <property type="term" value="F:metal ion binding"/>
    <property type="evidence" value="ECO:0007669"/>
    <property type="project" value="UniProtKB-KW"/>
</dbReference>
<dbReference type="PANTHER" id="PTHR43237:SF4">
    <property type="entry name" value="NADP-DEPENDENT MALIC ENZYME"/>
    <property type="match status" value="1"/>
</dbReference>
<feature type="binding site" evidence="6">
    <location>
        <position position="288"/>
    </location>
    <ligand>
        <name>(S)-malate</name>
        <dbReference type="ChEBI" id="CHEBI:15589"/>
    </ligand>
</feature>
<feature type="binding site" evidence="7">
    <location>
        <position position="161"/>
    </location>
    <ligand>
        <name>a divalent metal cation</name>
        <dbReference type="ChEBI" id="CHEBI:60240"/>
    </ligand>
</feature>
<evidence type="ECO:0000256" key="6">
    <source>
        <dbReference type="PIRSR" id="PIRSR000106-2"/>
    </source>
</evidence>
<dbReference type="Gene3D" id="3.40.50.10380">
    <property type="entry name" value="Malic enzyme, N-terminal domain"/>
    <property type="match status" value="1"/>
</dbReference>
<evidence type="ECO:0000256" key="4">
    <source>
        <dbReference type="ARBA" id="ARBA00023002"/>
    </source>
</evidence>
<feature type="domain" description="Malic enzyme N-terminal" evidence="9">
    <location>
        <begin position="17"/>
        <end position="150"/>
    </location>
</feature>
<gene>
    <name evidence="10" type="ORF">A9Y57_00991</name>
</gene>
<feature type="binding site" evidence="7">
    <location>
        <position position="136"/>
    </location>
    <ligand>
        <name>a divalent metal cation</name>
        <dbReference type="ChEBI" id="CHEBI:60240"/>
    </ligand>
</feature>
<dbReference type="GO" id="GO:0016616">
    <property type="term" value="F:oxidoreductase activity, acting on the CH-OH group of donors, NAD or NADP as acceptor"/>
    <property type="evidence" value="ECO:0007669"/>
    <property type="project" value="InterPro"/>
</dbReference>
<dbReference type="CDD" id="cd05311">
    <property type="entry name" value="NAD_bind_2_malic_enz"/>
    <property type="match status" value="1"/>
</dbReference>
<dbReference type="AlphaFoldDB" id="A0A854WP60"/>
<dbReference type="Proteomes" id="UP000217465">
    <property type="component" value="Unassembled WGS sequence"/>
</dbReference>
<comment type="similarity">
    <text evidence="2">Belongs to the malic enzymes family.</text>
</comment>
<dbReference type="FunFam" id="3.40.50.10380:FF:000003">
    <property type="entry name" value="NADP-dependent malic enzyme"/>
    <property type="match status" value="1"/>
</dbReference>
<feature type="domain" description="Malic enzyme NAD-binding" evidence="8">
    <location>
        <begin position="162"/>
        <end position="386"/>
    </location>
</feature>